<accession>A0ABD3MS90</accession>
<evidence type="ECO:0008006" key="5">
    <source>
        <dbReference type="Google" id="ProtNLM"/>
    </source>
</evidence>
<gene>
    <name evidence="3" type="ORF">ACHAW5_009044</name>
</gene>
<name>A0ABD3MS90_9STRA</name>
<feature type="compositionally biased region" description="Acidic residues" evidence="2">
    <location>
        <begin position="1"/>
        <end position="12"/>
    </location>
</feature>
<keyword evidence="1" id="KW-0175">Coiled coil</keyword>
<feature type="compositionally biased region" description="Basic and acidic residues" evidence="2">
    <location>
        <begin position="370"/>
        <end position="388"/>
    </location>
</feature>
<feature type="region of interest" description="Disordered" evidence="2">
    <location>
        <begin position="1"/>
        <end position="49"/>
    </location>
</feature>
<feature type="compositionally biased region" description="Acidic residues" evidence="2">
    <location>
        <begin position="350"/>
        <end position="369"/>
    </location>
</feature>
<evidence type="ECO:0000313" key="4">
    <source>
        <dbReference type="Proteomes" id="UP001530315"/>
    </source>
</evidence>
<sequence>MLSPLLEEEEESREDRRNLASSNSNTWSSFGLGVSRRSQPSSVSSTKRRLRVEQERRLLRLSKSSCRTSDSEATDYDYRAHLLSNCSIDISDHDDDDDDYEGDVYHVPAQKMKWTDVIRRSVVAVVTIAGVASYLVAFVESLLISTATATAETVASEWILGVAGGTCLLASTLVWRNEVRLSHVVSLRSGLKSLRHLERRLLEELRILAKEEEALIAEVTRLEQCSILLEEIVKERNGGNADELVKLVRKNQIILRKMKENIRQSVVQEVVKLVLQSDVDRDGYISKKEAAVLGKRLSMSMEVYGIVFDTEKFHRAVGLSPSICGVLAIVRHLLPDENDRLPSFYSIDSTDSDADNDRAEEEVGNEAENDAEKEAEKEKEKEKEKEEAKDDVYDMFYVPVEEDFHRGDAQAIHLCKEYSARVPKRRPEVTDMTDRRESAADSSVGFVSVDVGRIGPTNAYDDVG</sequence>
<keyword evidence="4" id="KW-1185">Reference proteome</keyword>
<reference evidence="3 4" key="1">
    <citation type="submission" date="2024-10" db="EMBL/GenBank/DDBJ databases">
        <title>Updated reference genomes for cyclostephanoid diatoms.</title>
        <authorList>
            <person name="Roberts W.R."/>
            <person name="Alverson A.J."/>
        </authorList>
    </citation>
    <scope>NUCLEOTIDE SEQUENCE [LARGE SCALE GENOMIC DNA]</scope>
    <source>
        <strain evidence="3 4">AJA276-08</strain>
    </source>
</reference>
<feature type="region of interest" description="Disordered" evidence="2">
    <location>
        <begin position="344"/>
        <end position="388"/>
    </location>
</feature>
<feature type="compositionally biased region" description="Polar residues" evidence="2">
    <location>
        <begin position="19"/>
        <end position="29"/>
    </location>
</feature>
<evidence type="ECO:0000256" key="1">
    <source>
        <dbReference type="SAM" id="Coils"/>
    </source>
</evidence>
<dbReference type="Proteomes" id="UP001530315">
    <property type="component" value="Unassembled WGS sequence"/>
</dbReference>
<organism evidence="3 4">
    <name type="scientific">Stephanodiscus triporus</name>
    <dbReference type="NCBI Taxonomy" id="2934178"/>
    <lineage>
        <taxon>Eukaryota</taxon>
        <taxon>Sar</taxon>
        <taxon>Stramenopiles</taxon>
        <taxon>Ochrophyta</taxon>
        <taxon>Bacillariophyta</taxon>
        <taxon>Coscinodiscophyceae</taxon>
        <taxon>Thalassiosirophycidae</taxon>
        <taxon>Stephanodiscales</taxon>
        <taxon>Stephanodiscaceae</taxon>
        <taxon>Stephanodiscus</taxon>
    </lineage>
</organism>
<feature type="compositionally biased region" description="Low complexity" evidence="2">
    <location>
        <begin position="35"/>
        <end position="45"/>
    </location>
</feature>
<evidence type="ECO:0000313" key="3">
    <source>
        <dbReference type="EMBL" id="KAL3764826.1"/>
    </source>
</evidence>
<comment type="caution">
    <text evidence="3">The sequence shown here is derived from an EMBL/GenBank/DDBJ whole genome shotgun (WGS) entry which is preliminary data.</text>
</comment>
<protein>
    <recommendedName>
        <fullName evidence="5">Calmodulin</fullName>
    </recommendedName>
</protein>
<dbReference type="EMBL" id="JALLAZ020001764">
    <property type="protein sequence ID" value="KAL3764826.1"/>
    <property type="molecule type" value="Genomic_DNA"/>
</dbReference>
<proteinExistence type="predicted"/>
<feature type="coiled-coil region" evidence="1">
    <location>
        <begin position="191"/>
        <end position="222"/>
    </location>
</feature>
<dbReference type="AlphaFoldDB" id="A0ABD3MS90"/>
<evidence type="ECO:0000256" key="2">
    <source>
        <dbReference type="SAM" id="MobiDB-lite"/>
    </source>
</evidence>